<protein>
    <recommendedName>
        <fullName evidence="1">Protein SlyX homolog</fullName>
    </recommendedName>
</protein>
<dbReference type="AlphaFoldDB" id="A0A0A2XPF3"/>
<evidence type="ECO:0000256" key="2">
    <source>
        <dbReference type="SAM" id="Coils"/>
    </source>
</evidence>
<comment type="caution">
    <text evidence="3">The sequence shown here is derived from an EMBL/GenBank/DDBJ whole genome shotgun (WGS) entry which is preliminary data.</text>
</comment>
<gene>
    <name evidence="1" type="primary">slyX</name>
    <name evidence="3" type="ORF">P375_01155</name>
</gene>
<keyword evidence="4" id="KW-1185">Reference proteome</keyword>
<dbReference type="InterPro" id="IPR007236">
    <property type="entry name" value="SlyX"/>
</dbReference>
<dbReference type="Pfam" id="PF04102">
    <property type="entry name" value="SlyX"/>
    <property type="match status" value="1"/>
</dbReference>
<evidence type="ECO:0000313" key="4">
    <source>
        <dbReference type="Proteomes" id="UP000030418"/>
    </source>
</evidence>
<sequence>MNQFDDLIERMDELETKVAFQENTIEQLNQALIEQQFIIDKMQLQLRYLAQKLKDVQPSNIATQTEETPPPHY</sequence>
<accession>A0A0A2XPF3</accession>
<dbReference type="NCBIfam" id="NF002556">
    <property type="entry name" value="PRK02119.1"/>
    <property type="match status" value="1"/>
</dbReference>
<dbReference type="Proteomes" id="UP000030418">
    <property type="component" value="Unassembled WGS sequence"/>
</dbReference>
<evidence type="ECO:0000313" key="3">
    <source>
        <dbReference type="EMBL" id="KGQ34201.1"/>
    </source>
</evidence>
<dbReference type="Gene3D" id="1.20.5.300">
    <property type="match status" value="1"/>
</dbReference>
<proteinExistence type="inferred from homology"/>
<reference evidence="3 4" key="1">
    <citation type="submission" date="2014-08" db="EMBL/GenBank/DDBJ databases">
        <title>Chaperone-usher fimbriae in a diverse selection of Gallibacterium genomes.</title>
        <authorList>
            <person name="Kudirkiene E."/>
            <person name="Bager R.J."/>
            <person name="Johnson T.J."/>
            <person name="Bojesen A.M."/>
        </authorList>
    </citation>
    <scope>NUCLEOTIDE SEQUENCE [LARGE SCALE GENOMIC DNA]</scope>
    <source>
        <strain evidence="3 4">CCM5976</strain>
    </source>
</reference>
<dbReference type="RefSeq" id="WP_039133355.1">
    <property type="nucleotide sequence ID" value="NZ_JPXY01000007.1"/>
</dbReference>
<evidence type="ECO:0000256" key="1">
    <source>
        <dbReference type="HAMAP-Rule" id="MF_00715"/>
    </source>
</evidence>
<comment type="similarity">
    <text evidence="1">Belongs to the SlyX family.</text>
</comment>
<feature type="coiled-coil region" evidence="2">
    <location>
        <begin position="4"/>
        <end position="31"/>
    </location>
</feature>
<name>A0A0A2XPF3_9PAST</name>
<dbReference type="HAMAP" id="MF_00715">
    <property type="entry name" value="SlyX"/>
    <property type="match status" value="1"/>
</dbReference>
<keyword evidence="2" id="KW-0175">Coiled coil</keyword>
<dbReference type="PANTHER" id="PTHR36508">
    <property type="entry name" value="PROTEIN SLYX"/>
    <property type="match status" value="1"/>
</dbReference>
<dbReference type="EMBL" id="JPXY01000007">
    <property type="protein sequence ID" value="KGQ34201.1"/>
    <property type="molecule type" value="Genomic_DNA"/>
</dbReference>
<organism evidence="3 4">
    <name type="scientific">Gallibacterium genomosp. 2</name>
    <dbReference type="NCBI Taxonomy" id="155517"/>
    <lineage>
        <taxon>Bacteria</taxon>
        <taxon>Pseudomonadati</taxon>
        <taxon>Pseudomonadota</taxon>
        <taxon>Gammaproteobacteria</taxon>
        <taxon>Pasteurellales</taxon>
        <taxon>Pasteurellaceae</taxon>
        <taxon>Gallibacterium</taxon>
    </lineage>
</organism>
<dbReference type="PANTHER" id="PTHR36508:SF1">
    <property type="entry name" value="PROTEIN SLYX"/>
    <property type="match status" value="1"/>
</dbReference>